<evidence type="ECO:0000256" key="1">
    <source>
        <dbReference type="SAM" id="MobiDB-lite"/>
    </source>
</evidence>
<gene>
    <name evidence="2" type="ORF">QBC47DRAFT_302792</name>
</gene>
<accession>A0AAJ0B9M9</accession>
<reference evidence="2" key="1">
    <citation type="submission" date="2023-06" db="EMBL/GenBank/DDBJ databases">
        <title>Genome-scale phylogeny and comparative genomics of the fungal order Sordariales.</title>
        <authorList>
            <consortium name="Lawrence Berkeley National Laboratory"/>
            <person name="Hensen N."/>
            <person name="Bonometti L."/>
            <person name="Westerberg I."/>
            <person name="Brannstrom I.O."/>
            <person name="Guillou S."/>
            <person name="Cros-Aarteil S."/>
            <person name="Calhoun S."/>
            <person name="Haridas S."/>
            <person name="Kuo A."/>
            <person name="Mondo S."/>
            <person name="Pangilinan J."/>
            <person name="Riley R."/>
            <person name="Labutti K."/>
            <person name="Andreopoulos B."/>
            <person name="Lipzen A."/>
            <person name="Chen C."/>
            <person name="Yanf M."/>
            <person name="Daum C."/>
            <person name="Ng V."/>
            <person name="Clum A."/>
            <person name="Steindorff A."/>
            <person name="Ohm R."/>
            <person name="Martin F."/>
            <person name="Silar P."/>
            <person name="Natvig D."/>
            <person name="Lalanne C."/>
            <person name="Gautier V."/>
            <person name="Ament-Velasquez S.L."/>
            <person name="Kruys A."/>
            <person name="Hutchinson M.I."/>
            <person name="Powell A.J."/>
            <person name="Barry K."/>
            <person name="Miller A.N."/>
            <person name="Grigoriev I.V."/>
            <person name="Debuchy R."/>
            <person name="Gladieux P."/>
            <person name="Thoren M.H."/>
            <person name="Johannesson H."/>
        </authorList>
    </citation>
    <scope>NUCLEOTIDE SEQUENCE</scope>
    <source>
        <strain evidence="2">PSN4</strain>
    </source>
</reference>
<feature type="compositionally biased region" description="Polar residues" evidence="1">
    <location>
        <begin position="38"/>
        <end position="52"/>
    </location>
</feature>
<feature type="region of interest" description="Disordered" evidence="1">
    <location>
        <begin position="1"/>
        <end position="60"/>
    </location>
</feature>
<dbReference type="EMBL" id="MU839836">
    <property type="protein sequence ID" value="KAK1754250.1"/>
    <property type="molecule type" value="Genomic_DNA"/>
</dbReference>
<name>A0AAJ0B9M9_9PEZI</name>
<keyword evidence="3" id="KW-1185">Reference proteome</keyword>
<dbReference type="Proteomes" id="UP001239445">
    <property type="component" value="Unassembled WGS sequence"/>
</dbReference>
<evidence type="ECO:0000313" key="3">
    <source>
        <dbReference type="Proteomes" id="UP001239445"/>
    </source>
</evidence>
<feature type="compositionally biased region" description="Basic and acidic residues" evidence="1">
    <location>
        <begin position="1"/>
        <end position="10"/>
    </location>
</feature>
<evidence type="ECO:0000313" key="2">
    <source>
        <dbReference type="EMBL" id="KAK1754250.1"/>
    </source>
</evidence>
<organism evidence="2 3">
    <name type="scientific">Echria macrotheca</name>
    <dbReference type="NCBI Taxonomy" id="438768"/>
    <lineage>
        <taxon>Eukaryota</taxon>
        <taxon>Fungi</taxon>
        <taxon>Dikarya</taxon>
        <taxon>Ascomycota</taxon>
        <taxon>Pezizomycotina</taxon>
        <taxon>Sordariomycetes</taxon>
        <taxon>Sordariomycetidae</taxon>
        <taxon>Sordariales</taxon>
        <taxon>Schizotheciaceae</taxon>
        <taxon>Echria</taxon>
    </lineage>
</organism>
<protein>
    <submittedName>
        <fullName evidence="2">Uncharacterized protein</fullName>
    </submittedName>
</protein>
<dbReference type="AlphaFoldDB" id="A0AAJ0B9M9"/>
<feature type="region of interest" description="Disordered" evidence="1">
    <location>
        <begin position="529"/>
        <end position="604"/>
    </location>
</feature>
<feature type="compositionally biased region" description="Polar residues" evidence="1">
    <location>
        <begin position="544"/>
        <end position="559"/>
    </location>
</feature>
<feature type="compositionally biased region" description="Polar residues" evidence="1">
    <location>
        <begin position="244"/>
        <end position="253"/>
    </location>
</feature>
<sequence>MAPRNGDDTAGKPAKVGNRRAASKVVPVIPLTYPQRPVSKQGSATQQSSPIQEHQPRHEIAESHGELSLTNAGESQEHNGGKPEAGQTLELAHAQDNAQAALFGSCPPLVLIADLAQGTPTVIAGLPSSSGASANPTHVGLPTTNGSGLRDAIHAQPVMPPHPGLAFRHFHQARPSNGSMMFGGFQGSNNTSPAPHSGSGFVPPEMLPCPPSVPLDGYGRPLLISPTADGYPPQLGHHAPPTPHSFQGSQSSAPVDDHRPMNPYAAVSGTNGYPTSHHSGVSLSANAINGHGNGPVPPAGPVALPGSDSVWDLRNQEEALMFVRNGIDSPTFSDCILEVRFSENTYIVGHPDSPRLRSLVRIPAHRFILSRSPTLLGVLKSQNVGAGGVLCLDIAGDHMRSDVFWYVLRTLYGWTFGNGFLPSDLSVLNVVDDLNLALCYIDMGNYLQLPWVQSTAVRRAIQLICWETLETAVTFTLRRVMGASRIRRKPVYPLQLLDHLLVFIIKNFPRDFVLDVNVTAGNHQFKRLPADIAQPPPSPPPIANGSSGSLHSRQPSRAQGSVVGAQRLPANPRLSKIKFGDISPERNGLSPDDEAEAPRRRAPTHNETILSQIILNLPYEHLKQVLEDPSLGGMPGELDPSARFSIISEIIAEREARRMRTLDPSQEQLKYFQQVLRDSAAPLVVEQMEDLMVNNMGYKEEVCSGDGPFLVHSWTHSESNSANVSV</sequence>
<proteinExistence type="predicted"/>
<feature type="compositionally biased region" description="Polar residues" evidence="1">
    <location>
        <begin position="268"/>
        <end position="287"/>
    </location>
</feature>
<feature type="region of interest" description="Disordered" evidence="1">
    <location>
        <begin position="224"/>
        <end position="301"/>
    </location>
</feature>
<comment type="caution">
    <text evidence="2">The sequence shown here is derived from an EMBL/GenBank/DDBJ whole genome shotgun (WGS) entry which is preliminary data.</text>
</comment>